<evidence type="ECO:0000256" key="9">
    <source>
        <dbReference type="ARBA" id="ARBA00022840"/>
    </source>
</evidence>
<evidence type="ECO:0000256" key="10">
    <source>
        <dbReference type="ARBA" id="ARBA00022989"/>
    </source>
</evidence>
<dbReference type="GO" id="GO:0046872">
    <property type="term" value="F:metal ion binding"/>
    <property type="evidence" value="ECO:0007669"/>
    <property type="project" value="UniProtKB-KW"/>
</dbReference>
<evidence type="ECO:0000256" key="6">
    <source>
        <dbReference type="ARBA" id="ARBA00022692"/>
    </source>
</evidence>
<keyword evidence="10 19" id="KW-1133">Transmembrane helix</keyword>
<dbReference type="Proteomes" id="UP000282311">
    <property type="component" value="Unassembled WGS sequence"/>
</dbReference>
<feature type="binding site" evidence="16">
    <location>
        <position position="66"/>
    </location>
    <ligand>
        <name>substrate</name>
    </ligand>
</feature>
<keyword evidence="11" id="KW-0443">Lipid metabolism</keyword>
<evidence type="ECO:0000256" key="4">
    <source>
        <dbReference type="ARBA" id="ARBA00022516"/>
    </source>
</evidence>
<keyword evidence="14" id="KW-1208">Phospholipid metabolism</keyword>
<dbReference type="Pfam" id="PF01219">
    <property type="entry name" value="DAGK_prokar"/>
    <property type="match status" value="1"/>
</dbReference>
<feature type="binding site" evidence="18">
    <location>
        <position position="73"/>
    </location>
    <ligand>
        <name>a divalent metal cation</name>
        <dbReference type="ChEBI" id="CHEBI:60240"/>
    </ligand>
</feature>
<gene>
    <name evidence="20" type="ORF">D7M11_03100</name>
</gene>
<dbReference type="EMBL" id="RBAH01000001">
    <property type="protein sequence ID" value="RKN86955.1"/>
    <property type="molecule type" value="Genomic_DNA"/>
</dbReference>
<keyword evidence="18" id="KW-0460">Magnesium</keyword>
<comment type="subcellular location">
    <subcellularLocation>
        <location evidence="1">Cell membrane</location>
        <topology evidence="1">Multi-pass membrane protein</topology>
    </subcellularLocation>
</comment>
<dbReference type="PROSITE" id="PS01069">
    <property type="entry name" value="DAGK_PROKAR"/>
    <property type="match status" value="1"/>
</dbReference>
<proteinExistence type="inferred from homology"/>
<dbReference type="CDD" id="cd14265">
    <property type="entry name" value="UDPK_IM_like"/>
    <property type="match status" value="1"/>
</dbReference>
<dbReference type="GO" id="GO:0005524">
    <property type="term" value="F:ATP binding"/>
    <property type="evidence" value="ECO:0007669"/>
    <property type="project" value="UniProtKB-KW"/>
</dbReference>
<comment type="similarity">
    <text evidence="2">Belongs to the bacterial diacylglycerol kinase family.</text>
</comment>
<keyword evidence="13" id="KW-0594">Phospholipid biosynthesis</keyword>
<feature type="transmembrane region" description="Helical" evidence="19">
    <location>
        <begin position="161"/>
        <end position="179"/>
    </location>
</feature>
<dbReference type="PANTHER" id="PTHR34299">
    <property type="entry name" value="DIACYLGLYCEROL KINASE"/>
    <property type="match status" value="1"/>
</dbReference>
<dbReference type="GO" id="GO:0016301">
    <property type="term" value="F:kinase activity"/>
    <property type="evidence" value="ECO:0007669"/>
    <property type="project" value="UniProtKB-KW"/>
</dbReference>
<dbReference type="AlphaFoldDB" id="A0A3B0CMP8"/>
<evidence type="ECO:0000313" key="21">
    <source>
        <dbReference type="Proteomes" id="UP000282311"/>
    </source>
</evidence>
<reference evidence="20 21" key="1">
    <citation type="journal article" date="2007" name="Int. J. Syst. Evol. Microbiol.">
        <title>Paenibacillus ginsengarvi sp. nov., isolated from soil from ginseng cultivation.</title>
        <authorList>
            <person name="Yoon M.H."/>
            <person name="Ten L.N."/>
            <person name="Im W.T."/>
        </authorList>
    </citation>
    <scope>NUCLEOTIDE SEQUENCE [LARGE SCALE GENOMIC DNA]</scope>
    <source>
        <strain evidence="20 21">KCTC 13059</strain>
    </source>
</reference>
<dbReference type="GO" id="GO:0008654">
    <property type="term" value="P:phospholipid biosynthetic process"/>
    <property type="evidence" value="ECO:0007669"/>
    <property type="project" value="UniProtKB-KW"/>
</dbReference>
<evidence type="ECO:0000256" key="7">
    <source>
        <dbReference type="ARBA" id="ARBA00022741"/>
    </source>
</evidence>
<feature type="transmembrane region" description="Helical" evidence="19">
    <location>
        <begin position="134"/>
        <end position="154"/>
    </location>
</feature>
<feature type="transmembrane region" description="Helical" evidence="19">
    <location>
        <begin position="52"/>
        <end position="72"/>
    </location>
</feature>
<feature type="active site" description="Proton acceptor" evidence="15">
    <location>
        <position position="66"/>
    </location>
</feature>
<evidence type="ECO:0000256" key="19">
    <source>
        <dbReference type="SAM" id="Phobius"/>
    </source>
</evidence>
<keyword evidence="6 19" id="KW-0812">Transmembrane</keyword>
<dbReference type="PANTHER" id="PTHR34299:SF1">
    <property type="entry name" value="DIACYLGLYCEROL KINASE"/>
    <property type="match status" value="1"/>
</dbReference>
<accession>A0A3B0CMP8</accession>
<evidence type="ECO:0000256" key="8">
    <source>
        <dbReference type="ARBA" id="ARBA00022777"/>
    </source>
</evidence>
<comment type="cofactor">
    <cofactor evidence="18">
        <name>Mg(2+)</name>
        <dbReference type="ChEBI" id="CHEBI:18420"/>
    </cofactor>
    <text evidence="18">Mn(2+), Zn(2+), Cd(2+) and Co(2+) support activity to lesser extents.</text>
</comment>
<feature type="transmembrane region" description="Helical" evidence="19">
    <location>
        <begin position="209"/>
        <end position="230"/>
    </location>
</feature>
<evidence type="ECO:0000256" key="17">
    <source>
        <dbReference type="PIRSR" id="PIRSR600829-3"/>
    </source>
</evidence>
<feature type="transmembrane region" description="Helical" evidence="19">
    <location>
        <begin position="185"/>
        <end position="202"/>
    </location>
</feature>
<name>A0A3B0CMP8_9BACL</name>
<comment type="caution">
    <text evidence="20">The sequence shown here is derived from an EMBL/GenBank/DDBJ whole genome shotgun (WGS) entry which is preliminary data.</text>
</comment>
<feature type="transmembrane region" description="Helical" evidence="19">
    <location>
        <begin position="93"/>
        <end position="114"/>
    </location>
</feature>
<evidence type="ECO:0000313" key="20">
    <source>
        <dbReference type="EMBL" id="RKN86955.1"/>
    </source>
</evidence>
<evidence type="ECO:0000256" key="15">
    <source>
        <dbReference type="PIRSR" id="PIRSR600829-1"/>
    </source>
</evidence>
<protein>
    <submittedName>
        <fullName evidence="20">Diacylglycerol kinase family protein</fullName>
    </submittedName>
</protein>
<evidence type="ECO:0000256" key="12">
    <source>
        <dbReference type="ARBA" id="ARBA00023136"/>
    </source>
</evidence>
<keyword evidence="12 19" id="KW-0472">Membrane</keyword>
<feature type="binding site" evidence="17">
    <location>
        <position position="13"/>
    </location>
    <ligand>
        <name>ATP</name>
        <dbReference type="ChEBI" id="CHEBI:30616"/>
    </ligand>
</feature>
<dbReference type="GO" id="GO:0005886">
    <property type="term" value="C:plasma membrane"/>
    <property type="evidence" value="ECO:0007669"/>
    <property type="project" value="UniProtKB-SubCell"/>
</dbReference>
<dbReference type="InterPro" id="IPR000829">
    <property type="entry name" value="DAGK"/>
</dbReference>
<dbReference type="Gene3D" id="1.10.287.3610">
    <property type="match status" value="1"/>
</dbReference>
<keyword evidence="5" id="KW-0808">Transferase</keyword>
<evidence type="ECO:0000256" key="16">
    <source>
        <dbReference type="PIRSR" id="PIRSR600829-2"/>
    </source>
</evidence>
<evidence type="ECO:0000256" key="18">
    <source>
        <dbReference type="PIRSR" id="PIRSR600829-4"/>
    </source>
</evidence>
<keyword evidence="3" id="KW-1003">Cell membrane</keyword>
<dbReference type="RefSeq" id="WP_120745663.1">
    <property type="nucleotide sequence ID" value="NZ_RBAH01000001.1"/>
</dbReference>
<sequence>MRDVKKFRRSFRYAYEGLKHSLSTQQNMQFHFFVAFIVLILALLFELPKTEILFVLLSVTLVIVCELINTAVEKAVDLAMPDRHPLAKIAKDVAAAAVLVSAVFAAIVGMVVFYEPIDRLISRAGTGETVLTPGLIWTLISLVALTIVVVQTRFSDRRIPLRPSLLTAVSFAISTWIALLTGKTLIALLGYSLSIQLTFVLYDKRSRQLPALAIGAIIGTIMTVLAYFMIRNF</sequence>
<organism evidence="20 21">
    <name type="scientific">Paenibacillus ginsengarvi</name>
    <dbReference type="NCBI Taxonomy" id="400777"/>
    <lineage>
        <taxon>Bacteria</taxon>
        <taxon>Bacillati</taxon>
        <taxon>Bacillota</taxon>
        <taxon>Bacilli</taxon>
        <taxon>Bacillales</taxon>
        <taxon>Paenibacillaceae</taxon>
        <taxon>Paenibacillus</taxon>
    </lineage>
</organism>
<dbReference type="OrthoDB" id="9789934at2"/>
<feature type="binding site" evidence="17">
    <location>
        <begin position="91"/>
        <end position="92"/>
    </location>
    <ligand>
        <name>ATP</name>
        <dbReference type="ChEBI" id="CHEBI:30616"/>
    </ligand>
</feature>
<dbReference type="InterPro" id="IPR036945">
    <property type="entry name" value="DAGK_sf"/>
</dbReference>
<keyword evidence="18" id="KW-0479">Metal-binding</keyword>
<evidence type="ECO:0000256" key="11">
    <source>
        <dbReference type="ARBA" id="ARBA00023098"/>
    </source>
</evidence>
<evidence type="ECO:0000256" key="13">
    <source>
        <dbReference type="ARBA" id="ARBA00023209"/>
    </source>
</evidence>
<evidence type="ECO:0000256" key="2">
    <source>
        <dbReference type="ARBA" id="ARBA00005967"/>
    </source>
</evidence>
<keyword evidence="7 17" id="KW-0547">Nucleotide-binding</keyword>
<evidence type="ECO:0000256" key="14">
    <source>
        <dbReference type="ARBA" id="ARBA00023264"/>
    </source>
</evidence>
<evidence type="ECO:0000256" key="5">
    <source>
        <dbReference type="ARBA" id="ARBA00022679"/>
    </source>
</evidence>
<keyword evidence="4" id="KW-0444">Lipid biosynthesis</keyword>
<feature type="transmembrane region" description="Helical" evidence="19">
    <location>
        <begin position="28"/>
        <end position="46"/>
    </location>
</feature>
<evidence type="ECO:0000256" key="1">
    <source>
        <dbReference type="ARBA" id="ARBA00004651"/>
    </source>
</evidence>
<evidence type="ECO:0000256" key="3">
    <source>
        <dbReference type="ARBA" id="ARBA00022475"/>
    </source>
</evidence>
<keyword evidence="9 17" id="KW-0067">ATP-binding</keyword>
<keyword evidence="21" id="KW-1185">Reference proteome</keyword>
<keyword evidence="8 20" id="KW-0418">Kinase</keyword>
<dbReference type="InterPro" id="IPR033717">
    <property type="entry name" value="UDPK"/>
</dbReference>
<feature type="binding site" evidence="17">
    <location>
        <position position="73"/>
    </location>
    <ligand>
        <name>ATP</name>
        <dbReference type="ChEBI" id="CHEBI:30616"/>
    </ligand>
</feature>